<keyword evidence="1" id="KW-0479">Metal-binding</keyword>
<gene>
    <name evidence="4" type="ORF">EK21DRAFT_111822</name>
</gene>
<comment type="caution">
    <text evidence="4">The sequence shown here is derived from an EMBL/GenBank/DDBJ whole genome shotgun (WGS) entry which is preliminary data.</text>
</comment>
<evidence type="ECO:0000256" key="1">
    <source>
        <dbReference type="ARBA" id="ARBA00022723"/>
    </source>
</evidence>
<sequence length="279" mass="31108">MILEDNEPMRDKSNTLADLRKCEERSHREADEASLRNECGYKGYQPYWDWSKYLDIVNSPIFNGGELSKGGNDDPVTHSGMQLGQNAVRASPGGGCVIKGPLAKYVPSILSTLPPTVSLIHSAQSKNPPRSLMSTMDSRLGIKPNPRSDGYGDNPRCHRRDDTLQQTNPSVASLHVGGHYSIWGDPGGDVYVSPNEPAFWLHHGQLYRHWWMWVKHDAGNLKARTSMYDGGTIWMEPNSAKRKPTDIQWLDVVAPPGENGMASKEFFSTTAAPFCYVYQ</sequence>
<dbReference type="InterPro" id="IPR002227">
    <property type="entry name" value="Tyrosinase_Cu-bd"/>
</dbReference>
<dbReference type="InterPro" id="IPR050316">
    <property type="entry name" value="Tyrosinase/Hemocyanin"/>
</dbReference>
<reference evidence="4" key="1">
    <citation type="journal article" date="2020" name="Stud. Mycol.">
        <title>101 Dothideomycetes genomes: a test case for predicting lifestyles and emergence of pathogens.</title>
        <authorList>
            <person name="Haridas S."/>
            <person name="Albert R."/>
            <person name="Binder M."/>
            <person name="Bloem J."/>
            <person name="Labutti K."/>
            <person name="Salamov A."/>
            <person name="Andreopoulos B."/>
            <person name="Baker S."/>
            <person name="Barry K."/>
            <person name="Bills G."/>
            <person name="Bluhm B."/>
            <person name="Cannon C."/>
            <person name="Castanera R."/>
            <person name="Culley D."/>
            <person name="Daum C."/>
            <person name="Ezra D."/>
            <person name="Gonzalez J."/>
            <person name="Henrissat B."/>
            <person name="Kuo A."/>
            <person name="Liang C."/>
            <person name="Lipzen A."/>
            <person name="Lutzoni F."/>
            <person name="Magnuson J."/>
            <person name="Mondo S."/>
            <person name="Nolan M."/>
            <person name="Ohm R."/>
            <person name="Pangilinan J."/>
            <person name="Park H.-J."/>
            <person name="Ramirez L."/>
            <person name="Alfaro M."/>
            <person name="Sun H."/>
            <person name="Tritt A."/>
            <person name="Yoshinaga Y."/>
            <person name="Zwiers L.-H."/>
            <person name="Turgeon B."/>
            <person name="Goodwin S."/>
            <person name="Spatafora J."/>
            <person name="Crous P."/>
            <person name="Grigoriev I."/>
        </authorList>
    </citation>
    <scope>NUCLEOTIDE SEQUENCE</scope>
    <source>
        <strain evidence="4">CBS 110217</strain>
    </source>
</reference>
<dbReference type="GO" id="GO:0016491">
    <property type="term" value="F:oxidoreductase activity"/>
    <property type="evidence" value="ECO:0007669"/>
    <property type="project" value="UniProtKB-KW"/>
</dbReference>
<evidence type="ECO:0000313" key="4">
    <source>
        <dbReference type="EMBL" id="KAF2030512.1"/>
    </source>
</evidence>
<dbReference type="GO" id="GO:0046872">
    <property type="term" value="F:metal ion binding"/>
    <property type="evidence" value="ECO:0007669"/>
    <property type="project" value="UniProtKB-KW"/>
</dbReference>
<dbReference type="Proteomes" id="UP000799777">
    <property type="component" value="Unassembled WGS sequence"/>
</dbReference>
<proteinExistence type="predicted"/>
<evidence type="ECO:0000256" key="2">
    <source>
        <dbReference type="ARBA" id="ARBA00023002"/>
    </source>
</evidence>
<accession>A0A9P4LNA9</accession>
<dbReference type="Pfam" id="PF00264">
    <property type="entry name" value="Tyrosinase"/>
    <property type="match status" value="1"/>
</dbReference>
<name>A0A9P4LNA9_9PLEO</name>
<dbReference type="Gene3D" id="1.10.1280.10">
    <property type="entry name" value="Di-copper center containing domain from catechol oxidase"/>
    <property type="match status" value="1"/>
</dbReference>
<dbReference type="EMBL" id="ML978189">
    <property type="protein sequence ID" value="KAF2030512.1"/>
    <property type="molecule type" value="Genomic_DNA"/>
</dbReference>
<dbReference type="OrthoDB" id="6132182at2759"/>
<dbReference type="InterPro" id="IPR008922">
    <property type="entry name" value="Di-copper_centre_dom_sf"/>
</dbReference>
<keyword evidence="2" id="KW-0560">Oxidoreductase</keyword>
<organism evidence="4 5">
    <name type="scientific">Setomelanomma holmii</name>
    <dbReference type="NCBI Taxonomy" id="210430"/>
    <lineage>
        <taxon>Eukaryota</taxon>
        <taxon>Fungi</taxon>
        <taxon>Dikarya</taxon>
        <taxon>Ascomycota</taxon>
        <taxon>Pezizomycotina</taxon>
        <taxon>Dothideomycetes</taxon>
        <taxon>Pleosporomycetidae</taxon>
        <taxon>Pleosporales</taxon>
        <taxon>Pleosporineae</taxon>
        <taxon>Phaeosphaeriaceae</taxon>
        <taxon>Setomelanomma</taxon>
    </lineage>
</organism>
<evidence type="ECO:0000259" key="3">
    <source>
        <dbReference type="Pfam" id="PF00264"/>
    </source>
</evidence>
<dbReference type="AlphaFoldDB" id="A0A9P4LNA9"/>
<feature type="domain" description="Tyrosinase copper-binding" evidence="3">
    <location>
        <begin position="32"/>
        <end position="214"/>
    </location>
</feature>
<evidence type="ECO:0000313" key="5">
    <source>
        <dbReference type="Proteomes" id="UP000799777"/>
    </source>
</evidence>
<dbReference type="PANTHER" id="PTHR11474">
    <property type="entry name" value="TYROSINASE FAMILY MEMBER"/>
    <property type="match status" value="1"/>
</dbReference>
<dbReference type="SUPFAM" id="SSF48056">
    <property type="entry name" value="Di-copper centre-containing domain"/>
    <property type="match status" value="1"/>
</dbReference>
<keyword evidence="5" id="KW-1185">Reference proteome</keyword>
<protein>
    <submittedName>
        <fullName evidence="4">Di-copper centre-containing protein</fullName>
    </submittedName>
</protein>
<dbReference type="PANTHER" id="PTHR11474:SF125">
    <property type="entry name" value="N-ACETYL-6-HYDROXYTRYPTOPHAN OXIDASE IVOB-RELATED"/>
    <property type="match status" value="1"/>
</dbReference>